<evidence type="ECO:0000256" key="2">
    <source>
        <dbReference type="ARBA" id="ARBA00023125"/>
    </source>
</evidence>
<evidence type="ECO:0000256" key="3">
    <source>
        <dbReference type="ARBA" id="ARBA00023163"/>
    </source>
</evidence>
<keyword evidence="1" id="KW-0805">Transcription regulation</keyword>
<dbReference type="PANTHER" id="PTHR43537:SF24">
    <property type="entry name" value="GLUCONATE OPERON TRANSCRIPTIONAL REPRESSOR"/>
    <property type="match status" value="1"/>
</dbReference>
<dbReference type="AlphaFoldDB" id="A0A7Z8Y421"/>
<evidence type="ECO:0000256" key="1">
    <source>
        <dbReference type="ARBA" id="ARBA00023015"/>
    </source>
</evidence>
<evidence type="ECO:0000259" key="4">
    <source>
        <dbReference type="PROSITE" id="PS50949"/>
    </source>
</evidence>
<dbReference type="Pfam" id="PF00392">
    <property type="entry name" value="GntR"/>
    <property type="match status" value="1"/>
</dbReference>
<dbReference type="InterPro" id="IPR036390">
    <property type="entry name" value="WH_DNA-bd_sf"/>
</dbReference>
<dbReference type="PROSITE" id="PS50949">
    <property type="entry name" value="HTH_GNTR"/>
    <property type="match status" value="1"/>
</dbReference>
<comment type="caution">
    <text evidence="5">The sequence shown here is derived from an EMBL/GenBank/DDBJ whole genome shotgun (WGS) entry which is preliminary data.</text>
</comment>
<evidence type="ECO:0000313" key="5">
    <source>
        <dbReference type="EMBL" id="VDC50078.1"/>
    </source>
</evidence>
<evidence type="ECO:0000313" key="6">
    <source>
        <dbReference type="Proteomes" id="UP000289220"/>
    </source>
</evidence>
<dbReference type="EMBL" id="UXHF01000002">
    <property type="protein sequence ID" value="VDC50078.1"/>
    <property type="molecule type" value="Genomic_DNA"/>
</dbReference>
<organism evidence="5 6">
    <name type="scientific">Brevundimonas mediterranea</name>
    <dbReference type="NCBI Taxonomy" id="74329"/>
    <lineage>
        <taxon>Bacteria</taxon>
        <taxon>Pseudomonadati</taxon>
        <taxon>Pseudomonadota</taxon>
        <taxon>Alphaproteobacteria</taxon>
        <taxon>Caulobacterales</taxon>
        <taxon>Caulobacteraceae</taxon>
        <taxon>Brevundimonas</taxon>
    </lineage>
</organism>
<dbReference type="GO" id="GO:0003677">
    <property type="term" value="F:DNA binding"/>
    <property type="evidence" value="ECO:0007669"/>
    <property type="project" value="UniProtKB-KW"/>
</dbReference>
<keyword evidence="3" id="KW-0804">Transcription</keyword>
<sequence>MVRASSEAVVTRRPDPFLMALESLKARVESGAFAPGAAIVIIDEAKRLGLSPTPIREALAWLSGYGLIERAPMGGYLMRRLDPARVRDEMSFRLLCLRIGLNGAGQVHGLGPGTATGGSHQQALHDQMVRAVRGTGNGALVEAYDRVSSLLAQLAVAEQRLFQDLEAEAQAIVTLFRAPAGSGLPEALTAYHERRIDAAALLVVEAEAGRSAPGG</sequence>
<dbReference type="Proteomes" id="UP000289220">
    <property type="component" value="Unassembled WGS sequence"/>
</dbReference>
<dbReference type="GO" id="GO:0003700">
    <property type="term" value="F:DNA-binding transcription factor activity"/>
    <property type="evidence" value="ECO:0007669"/>
    <property type="project" value="InterPro"/>
</dbReference>
<keyword evidence="6" id="KW-1185">Reference proteome</keyword>
<gene>
    <name evidence="5" type="ORF">BREV_BREV_00154</name>
</gene>
<dbReference type="SMART" id="SM00345">
    <property type="entry name" value="HTH_GNTR"/>
    <property type="match status" value="1"/>
</dbReference>
<dbReference type="InterPro" id="IPR036388">
    <property type="entry name" value="WH-like_DNA-bd_sf"/>
</dbReference>
<reference evidence="5 6" key="1">
    <citation type="submission" date="2018-11" db="EMBL/GenBank/DDBJ databases">
        <authorList>
            <person name="Peiro R."/>
            <person name="Begona"/>
            <person name="Cbmso G."/>
            <person name="Lopez M."/>
            <person name="Gonzalez S."/>
            <person name="Sacristan E."/>
            <person name="Castillo E."/>
        </authorList>
    </citation>
    <scope>NUCLEOTIDE SEQUENCE [LARGE SCALE GENOMIC DNA]</scope>
    <source>
        <strain evidence="5">Brev_genome</strain>
    </source>
</reference>
<accession>A0A7Z8Y421</accession>
<dbReference type="Gene3D" id="1.10.10.10">
    <property type="entry name" value="Winged helix-like DNA-binding domain superfamily/Winged helix DNA-binding domain"/>
    <property type="match status" value="1"/>
</dbReference>
<keyword evidence="2" id="KW-0238">DNA-binding</keyword>
<dbReference type="SUPFAM" id="SSF46785">
    <property type="entry name" value="Winged helix' DNA-binding domain"/>
    <property type="match status" value="1"/>
</dbReference>
<dbReference type="PANTHER" id="PTHR43537">
    <property type="entry name" value="TRANSCRIPTIONAL REGULATOR, GNTR FAMILY"/>
    <property type="match status" value="1"/>
</dbReference>
<proteinExistence type="predicted"/>
<name>A0A7Z8Y421_9CAUL</name>
<feature type="domain" description="HTH gntR-type" evidence="4">
    <location>
        <begin position="14"/>
        <end position="81"/>
    </location>
</feature>
<dbReference type="InterPro" id="IPR000524">
    <property type="entry name" value="Tscrpt_reg_HTH_GntR"/>
</dbReference>
<protein>
    <recommendedName>
        <fullName evidence="4">HTH gntR-type domain-containing protein</fullName>
    </recommendedName>
</protein>